<comment type="caution">
    <text evidence="3">The sequence shown here is derived from an EMBL/GenBank/DDBJ whole genome shotgun (WGS) entry which is preliminary data.</text>
</comment>
<keyword evidence="1" id="KW-0812">Transmembrane</keyword>
<reference evidence="3 4" key="1">
    <citation type="journal article" date="2014" name="Int. J. Syst. Evol. Microbiol.">
        <title>Solimonas terrae sp. nov., isolated from soil.</title>
        <authorList>
            <person name="Kim S.J."/>
            <person name="Moon J.Y."/>
            <person name="Weon H.Y."/>
            <person name="Ahn J.H."/>
            <person name="Chen W.M."/>
            <person name="Kwon S.W."/>
        </authorList>
    </citation>
    <scope>NUCLEOTIDE SEQUENCE [LARGE SCALE GENOMIC DNA]</scope>
    <source>
        <strain evidence="3 4">KIS83-12</strain>
    </source>
</reference>
<dbReference type="CDD" id="cd02440">
    <property type="entry name" value="AdoMet_MTases"/>
    <property type="match status" value="1"/>
</dbReference>
<dbReference type="AlphaFoldDB" id="A0A6M2BSN9"/>
<dbReference type="InterPro" id="IPR013216">
    <property type="entry name" value="Methyltransf_11"/>
</dbReference>
<dbReference type="RefSeq" id="WP_166255843.1">
    <property type="nucleotide sequence ID" value="NZ_JAAMOW010000004.1"/>
</dbReference>
<dbReference type="EMBL" id="JAAMOW010000004">
    <property type="protein sequence ID" value="NGY05133.1"/>
    <property type="molecule type" value="Genomic_DNA"/>
</dbReference>
<dbReference type="GO" id="GO:0032259">
    <property type="term" value="P:methylation"/>
    <property type="evidence" value="ECO:0007669"/>
    <property type="project" value="UniProtKB-KW"/>
</dbReference>
<evidence type="ECO:0000313" key="3">
    <source>
        <dbReference type="EMBL" id="NGY05133.1"/>
    </source>
</evidence>
<dbReference type="Gene3D" id="3.40.50.150">
    <property type="entry name" value="Vaccinia Virus protein VP39"/>
    <property type="match status" value="1"/>
</dbReference>
<keyword evidence="1" id="KW-0472">Membrane</keyword>
<keyword evidence="4" id="KW-1185">Reference proteome</keyword>
<dbReference type="Proteomes" id="UP000472676">
    <property type="component" value="Unassembled WGS sequence"/>
</dbReference>
<sequence>MSDAQRQEIPDYGIDAPDVVRRFLMIGTVALVVNFAAPSLVALLPVATAESALGIARSLGWMGWSFVATACVMLWGSKVGKFRLRDKLLAAMPWRGDERVLDIGCGHGLMLAGIAQRLSSGRAIGIDIWRNEDQSRNSPEATLRNMRLEGVGERVEVRTADARELPFDAASFDVVVSSWALHNMASREDRRRALAEIVRVLRPGGRVCLVDIRHGPEYAAFLRDAGLPAVQLSAPNFLFVMPTRTVTASKAG</sequence>
<keyword evidence="3" id="KW-0808">Transferase</keyword>
<gene>
    <name evidence="3" type="ORF">G7Y85_10165</name>
</gene>
<evidence type="ECO:0000256" key="1">
    <source>
        <dbReference type="SAM" id="Phobius"/>
    </source>
</evidence>
<dbReference type="InterPro" id="IPR029063">
    <property type="entry name" value="SAM-dependent_MTases_sf"/>
</dbReference>
<proteinExistence type="predicted"/>
<keyword evidence="3" id="KW-0489">Methyltransferase</keyword>
<feature type="domain" description="Methyltransferase type 11" evidence="2">
    <location>
        <begin position="101"/>
        <end position="208"/>
    </location>
</feature>
<feature type="transmembrane region" description="Helical" evidence="1">
    <location>
        <begin position="59"/>
        <end position="77"/>
    </location>
</feature>
<protein>
    <submittedName>
        <fullName evidence="3">Class I SAM-dependent methyltransferase</fullName>
    </submittedName>
</protein>
<dbReference type="PANTHER" id="PTHR45277:SF1">
    <property type="entry name" value="EXPRESSED PROTEIN"/>
    <property type="match status" value="1"/>
</dbReference>
<evidence type="ECO:0000259" key="2">
    <source>
        <dbReference type="Pfam" id="PF08241"/>
    </source>
</evidence>
<dbReference type="SUPFAM" id="SSF53335">
    <property type="entry name" value="S-adenosyl-L-methionine-dependent methyltransferases"/>
    <property type="match status" value="1"/>
</dbReference>
<keyword evidence="1" id="KW-1133">Transmembrane helix</keyword>
<organism evidence="3 4">
    <name type="scientific">Solimonas terrae</name>
    <dbReference type="NCBI Taxonomy" id="1396819"/>
    <lineage>
        <taxon>Bacteria</taxon>
        <taxon>Pseudomonadati</taxon>
        <taxon>Pseudomonadota</taxon>
        <taxon>Gammaproteobacteria</taxon>
        <taxon>Nevskiales</taxon>
        <taxon>Nevskiaceae</taxon>
        <taxon>Solimonas</taxon>
    </lineage>
</organism>
<evidence type="ECO:0000313" key="4">
    <source>
        <dbReference type="Proteomes" id="UP000472676"/>
    </source>
</evidence>
<accession>A0A6M2BSN9</accession>
<dbReference type="Pfam" id="PF08241">
    <property type="entry name" value="Methyltransf_11"/>
    <property type="match status" value="1"/>
</dbReference>
<feature type="transmembrane region" description="Helical" evidence="1">
    <location>
        <begin position="23"/>
        <end position="47"/>
    </location>
</feature>
<name>A0A6M2BSN9_9GAMM</name>
<dbReference type="PANTHER" id="PTHR45277">
    <property type="entry name" value="EXPRESSED PROTEIN"/>
    <property type="match status" value="1"/>
</dbReference>
<dbReference type="GO" id="GO:0008757">
    <property type="term" value="F:S-adenosylmethionine-dependent methyltransferase activity"/>
    <property type="evidence" value="ECO:0007669"/>
    <property type="project" value="InterPro"/>
</dbReference>